<dbReference type="RefSeq" id="WP_064231244.1">
    <property type="nucleotide sequence ID" value="NZ_LVZK01000001.1"/>
</dbReference>
<dbReference type="OrthoDB" id="7209364at2"/>
<organism evidence="1 2">
    <name type="scientific">Peptidiphaga gingivicola</name>
    <dbReference type="NCBI Taxonomy" id="2741497"/>
    <lineage>
        <taxon>Bacteria</taxon>
        <taxon>Bacillati</taxon>
        <taxon>Actinomycetota</taxon>
        <taxon>Actinomycetes</taxon>
        <taxon>Actinomycetales</taxon>
        <taxon>Actinomycetaceae</taxon>
        <taxon>Peptidiphaga</taxon>
    </lineage>
</organism>
<dbReference type="EMBL" id="LVZK01000001">
    <property type="protein sequence ID" value="OAP86433.1"/>
    <property type="molecule type" value="Genomic_DNA"/>
</dbReference>
<dbReference type="Pfam" id="PF02423">
    <property type="entry name" value="OCD_Mu_crystall"/>
    <property type="match status" value="1"/>
</dbReference>
<dbReference type="Proteomes" id="UP000078368">
    <property type="component" value="Unassembled WGS sequence"/>
</dbReference>
<dbReference type="PANTHER" id="PTHR13812:SF19">
    <property type="entry name" value="KETIMINE REDUCTASE MU-CRYSTALLIN"/>
    <property type="match status" value="1"/>
</dbReference>
<evidence type="ECO:0000313" key="2">
    <source>
        <dbReference type="Proteomes" id="UP000078368"/>
    </source>
</evidence>
<reference evidence="1 2" key="1">
    <citation type="submission" date="2016-04" db="EMBL/GenBank/DDBJ databases">
        <title>Peptidophaga gingivicola gen. nov., sp. nov., isolated from human subgingival plaque.</title>
        <authorList>
            <person name="Beall C.J."/>
            <person name="Mokrzan E.M."/>
            <person name="Griffen A.L."/>
            <person name="Leys E.J."/>
        </authorList>
    </citation>
    <scope>NUCLEOTIDE SEQUENCE [LARGE SCALE GENOMIC DNA]</scope>
    <source>
        <strain evidence="1 2">BA112</strain>
    </source>
</reference>
<dbReference type="InterPro" id="IPR036291">
    <property type="entry name" value="NAD(P)-bd_dom_sf"/>
</dbReference>
<accession>A0A179B5B2</accession>
<sequence length="362" mass="39089">MRFVSVNNIRRWLASVGPEAAIAGMIDALEADFRRWPEFELRPRVASHSRDGVIELMPTADGATYGFKFVNGHPSNPARGYQTVTAFGVLADVHNGYPRFQSEMTILTALRTAAMSGLATKHLAPEGPCNLGLIGAGSQSEFQTLAVKIVRGLGKVTVFDVDRAASEKLARNLAPLGIDVHIADSAAEAVADADVITTCTADKRNATVLSLEDVRPGVHINGIGGDCPGKTELDHRILDLGPVFVEYPEQTRIEGEIQAKPEDYPVTEIWQVVAGLKEGRTGADQVTIFDSVGFAIEDFTALCYLEKAVEDTGFYEEIDLIADPEDPKDLFGLIGEDVADRIPASQFAGASSHRRIREVTPA</sequence>
<dbReference type="Gene3D" id="3.40.50.720">
    <property type="entry name" value="NAD(P)-binding Rossmann-like Domain"/>
    <property type="match status" value="1"/>
</dbReference>
<dbReference type="Gene3D" id="3.30.1780.10">
    <property type="entry name" value="ornithine cyclodeaminase, domain 1"/>
    <property type="match status" value="1"/>
</dbReference>
<dbReference type="NCBIfam" id="NF005762">
    <property type="entry name" value="PRK07589.1"/>
    <property type="match status" value="1"/>
</dbReference>
<protein>
    <submittedName>
        <fullName evidence="1">Ornithine cyclodeaminase</fullName>
    </submittedName>
</protein>
<gene>
    <name evidence="1" type="ORF">A4H34_04620</name>
</gene>
<dbReference type="InterPro" id="IPR003462">
    <property type="entry name" value="ODC_Mu_crystall"/>
</dbReference>
<dbReference type="AlphaFoldDB" id="A0A179B5B2"/>
<dbReference type="STRING" id="1823756.A4H34_04620"/>
<name>A0A179B5B2_9ACTO</name>
<proteinExistence type="predicted"/>
<dbReference type="InterPro" id="IPR023401">
    <property type="entry name" value="ODC_N"/>
</dbReference>
<comment type="caution">
    <text evidence="1">The sequence shown here is derived from an EMBL/GenBank/DDBJ whole genome shotgun (WGS) entry which is preliminary data.</text>
</comment>
<dbReference type="SUPFAM" id="SSF51735">
    <property type="entry name" value="NAD(P)-binding Rossmann-fold domains"/>
    <property type="match status" value="1"/>
</dbReference>
<evidence type="ECO:0000313" key="1">
    <source>
        <dbReference type="EMBL" id="OAP86433.1"/>
    </source>
</evidence>
<dbReference type="PANTHER" id="PTHR13812">
    <property type="entry name" value="KETIMINE REDUCTASE MU-CRYSTALLIN"/>
    <property type="match status" value="1"/>
</dbReference>
<keyword evidence="2" id="KW-1185">Reference proteome</keyword>